<reference evidence="3 4" key="1">
    <citation type="submission" date="2018-06" db="EMBL/GenBank/DDBJ databases">
        <authorList>
            <consortium name="Pathogen Informatics"/>
            <person name="Doyle S."/>
        </authorList>
    </citation>
    <scope>NUCLEOTIDE SEQUENCE [LARGE SCALE GENOMIC DNA]</scope>
    <source>
        <strain evidence="3 4">NCTC13294</strain>
    </source>
</reference>
<evidence type="ECO:0000313" key="3">
    <source>
        <dbReference type="EMBL" id="SUX18559.1"/>
    </source>
</evidence>
<dbReference type="SUPFAM" id="SSF55797">
    <property type="entry name" value="PR-1-like"/>
    <property type="match status" value="1"/>
</dbReference>
<dbReference type="OrthoDB" id="68195at2"/>
<dbReference type="InterPro" id="IPR014044">
    <property type="entry name" value="CAP_dom"/>
</dbReference>
<dbReference type="Gene3D" id="2.40.160.90">
    <property type="match status" value="1"/>
</dbReference>
<proteinExistence type="predicted"/>
<dbReference type="RefSeq" id="WP_115610615.1">
    <property type="nucleotide sequence ID" value="NZ_JBHLZC010000001.1"/>
</dbReference>
<evidence type="ECO:0000259" key="2">
    <source>
        <dbReference type="Pfam" id="PF00188"/>
    </source>
</evidence>
<dbReference type="CDD" id="cd05379">
    <property type="entry name" value="CAP_bacterial"/>
    <property type="match status" value="1"/>
</dbReference>
<name>A0A381DZ24_9GAMM</name>
<dbReference type="Proteomes" id="UP000254572">
    <property type="component" value="Unassembled WGS sequence"/>
</dbReference>
<dbReference type="Pfam" id="PF00188">
    <property type="entry name" value="CAP"/>
    <property type="match status" value="1"/>
</dbReference>
<feature type="region of interest" description="Disordered" evidence="1">
    <location>
        <begin position="23"/>
        <end position="42"/>
    </location>
</feature>
<dbReference type="InterPro" id="IPR035940">
    <property type="entry name" value="CAP_sf"/>
</dbReference>
<dbReference type="AlphaFoldDB" id="A0A381DZ24"/>
<accession>A0A381DZ24</accession>
<dbReference type="Gene3D" id="3.40.33.10">
    <property type="entry name" value="CAP"/>
    <property type="match status" value="1"/>
</dbReference>
<protein>
    <submittedName>
        <fullName evidence="3">Uncharacterized protein, YkwD family</fullName>
    </submittedName>
</protein>
<dbReference type="InterPro" id="IPR011250">
    <property type="entry name" value="OMP/PagP_B-barrel"/>
</dbReference>
<evidence type="ECO:0000256" key="1">
    <source>
        <dbReference type="SAM" id="MobiDB-lite"/>
    </source>
</evidence>
<feature type="domain" description="SCP" evidence="2">
    <location>
        <begin position="75"/>
        <end position="189"/>
    </location>
</feature>
<evidence type="ECO:0000313" key="4">
    <source>
        <dbReference type="Proteomes" id="UP000254572"/>
    </source>
</evidence>
<dbReference type="PROSITE" id="PS51257">
    <property type="entry name" value="PROKAR_LIPOPROTEIN"/>
    <property type="match status" value="1"/>
</dbReference>
<dbReference type="SUPFAM" id="SSF56925">
    <property type="entry name" value="OMPA-like"/>
    <property type="match status" value="1"/>
</dbReference>
<dbReference type="PANTHER" id="PTHR31157:SF1">
    <property type="entry name" value="SCP DOMAIN-CONTAINING PROTEIN"/>
    <property type="match status" value="1"/>
</dbReference>
<organism evidence="3 4">
    <name type="scientific">Cardiobacterium valvarum</name>
    <dbReference type="NCBI Taxonomy" id="194702"/>
    <lineage>
        <taxon>Bacteria</taxon>
        <taxon>Pseudomonadati</taxon>
        <taxon>Pseudomonadota</taxon>
        <taxon>Gammaproteobacteria</taxon>
        <taxon>Cardiobacteriales</taxon>
        <taxon>Cardiobacteriaceae</taxon>
        <taxon>Cardiobacterium</taxon>
    </lineage>
</organism>
<sequence>MKTQPLTAVLSLSLLTACGGGGGGNSLPADKPAPDNPNTPTPQVINTVDVGDIKLPPNAVARPHVEIQKKTQEALDLVNQVRAEKGLAPLRYNESLSAYATLRAQELATLNAHKRPNGENPLDEHTLTGGGNNAAVGESIATGSPFAQNTVEQWRNSPNHYKSMTEAAYTDTGIGYYYRKGSQYLHHWAEIFGSSGVRSRYYYISPLYAATIRAAVAKLTSYDADGRLSLHGMESAANASNHRGIYSTAQSLALDDEHTIILRPHQAAGWSYQTFGEIASTRGGIPETYLNVGKPFIPTETTTLRANYKGNAIGDINQSSRAIAEVSASVDYSSNSKTMTLTLGNSQSGNLDGSDLRRDTRLDFSDTLHWDSGTQRFQSDSGHARLYGPNGEELGGQFSRSISGGANYRGAYGAKRIEP</sequence>
<dbReference type="PANTHER" id="PTHR31157">
    <property type="entry name" value="SCP DOMAIN-CONTAINING PROTEIN"/>
    <property type="match status" value="1"/>
</dbReference>
<gene>
    <name evidence="3" type="ORF">NCTC13294_00299</name>
</gene>
<keyword evidence="4" id="KW-1185">Reference proteome</keyword>
<dbReference type="EMBL" id="UFUW01000001">
    <property type="protein sequence ID" value="SUX18559.1"/>
    <property type="molecule type" value="Genomic_DNA"/>
</dbReference>